<keyword evidence="2" id="KW-0472">Membrane</keyword>
<protein>
    <submittedName>
        <fullName evidence="3">Uncharacterized protein</fullName>
    </submittedName>
</protein>
<evidence type="ECO:0000313" key="4">
    <source>
        <dbReference type="Proteomes" id="UP000199518"/>
    </source>
</evidence>
<dbReference type="Proteomes" id="UP000199518">
    <property type="component" value="Unassembled WGS sequence"/>
</dbReference>
<feature type="coiled-coil region" evidence="1">
    <location>
        <begin position="218"/>
        <end position="245"/>
    </location>
</feature>
<dbReference type="OrthoDB" id="261911at2"/>
<sequence>MTDYQQIVDEIRFALQSEDCELTESLRQAAQDYALACREVNLQLRKVATYLDRGLRSEAIQLAEGPPNLVDVANILNLPEIEQWLDVVAIYDLPKSELLSLGVVEQLNDAMVVDQPLQKLLSKHRRLALIRAPLRMRLAVLRELLLADPETPCWDEDVRTFEKARFNEIQTAAREAQRSGDLAQLRQLQTDLAGTDWLEKPPAKVVNSLRATLADLTKSTARRELDVLAEQLEAAFSELDLAQARKLRAQWNDAKKRAAAPPGDALLQQVAPIIGWVEDEDAREAAEKKYDQLIAQFDRELEGETTVEELDRLAHEVRRLDRELPELLVIRYRNRRDALLLAQSRRHRLQFGSAIAVLLLVVGFVALLVSRQMETAAVGRLAQQIEQLLDKRQYDAARKLLEQRSDISNWDSLSELLTRLETEQQTDRDRSQRLQRELKTASEAHEYRDAISALDRAKLLVSTPEEELALEELRRDWDNRQNKMMATWEKSLREGIQAVTASLVNIDSQLEKSQFDENLNTALNRIAADVARLEAEAQGLRPEFGNQIKLLAARQQELKKLLEGGQLRAKREAELKSRAFVKLDQAEPAAATQQYHDALLAYAEALGEDRTAAQLRQTAGELQFWRAALEWSKTTSGWTEIWPRDAMEVAARTTECNDFLKSCAGAPDAAAVKTYLEQLNALTAREGIAGGATPGLKDKLLRVYSNPLIAKSWCLKTEDGRVFYVAEPMVIPAGKLINFKYYVGYGKDDFDTQKRVKEEDLVSHEATPSPSSKIAEFANGRLNTMPPEQWNEFCRDLAMQILSSEELNAYLKFDLLRRTLEASSEGDVFLREQLAPHLKLLQGAAINPLARWMNPDDPEGKKATSEAAQVLTQFRRLRDLEDAWRTADEARTAFAARLRSPAVMVGWLKPGDEWSCETEWSPEGGQYQLQITFVEPGGSISQWRNVGEVAAGKPQLKSAGQSFLAAGRPVFAIQRPAQSVAGR</sequence>
<feature type="transmembrane region" description="Helical" evidence="2">
    <location>
        <begin position="349"/>
        <end position="369"/>
    </location>
</feature>
<keyword evidence="2" id="KW-0812">Transmembrane</keyword>
<dbReference type="RefSeq" id="WP_092053096.1">
    <property type="nucleotide sequence ID" value="NZ_FOQD01000014.1"/>
</dbReference>
<organism evidence="3 4">
    <name type="scientific">Planctomicrobium piriforme</name>
    <dbReference type="NCBI Taxonomy" id="1576369"/>
    <lineage>
        <taxon>Bacteria</taxon>
        <taxon>Pseudomonadati</taxon>
        <taxon>Planctomycetota</taxon>
        <taxon>Planctomycetia</taxon>
        <taxon>Planctomycetales</taxon>
        <taxon>Planctomycetaceae</taxon>
        <taxon>Planctomicrobium</taxon>
    </lineage>
</organism>
<dbReference type="AlphaFoldDB" id="A0A1I3MZD2"/>
<name>A0A1I3MZD2_9PLAN</name>
<keyword evidence="4" id="KW-1185">Reference proteome</keyword>
<evidence type="ECO:0000313" key="3">
    <source>
        <dbReference type="EMBL" id="SFJ02110.1"/>
    </source>
</evidence>
<dbReference type="EMBL" id="FOQD01000014">
    <property type="protein sequence ID" value="SFJ02110.1"/>
    <property type="molecule type" value="Genomic_DNA"/>
</dbReference>
<proteinExistence type="predicted"/>
<keyword evidence="1" id="KW-0175">Coiled coil</keyword>
<keyword evidence="2" id="KW-1133">Transmembrane helix</keyword>
<evidence type="ECO:0000256" key="1">
    <source>
        <dbReference type="SAM" id="Coils"/>
    </source>
</evidence>
<reference evidence="4" key="1">
    <citation type="submission" date="2016-10" db="EMBL/GenBank/DDBJ databases">
        <authorList>
            <person name="Varghese N."/>
            <person name="Submissions S."/>
        </authorList>
    </citation>
    <scope>NUCLEOTIDE SEQUENCE [LARGE SCALE GENOMIC DNA]</scope>
    <source>
        <strain evidence="4">DSM 26348</strain>
    </source>
</reference>
<evidence type="ECO:0000256" key="2">
    <source>
        <dbReference type="SAM" id="Phobius"/>
    </source>
</evidence>
<gene>
    <name evidence="3" type="ORF">SAMN05421753_114150</name>
</gene>
<accession>A0A1I3MZD2</accession>
<dbReference type="STRING" id="1576369.SAMN05421753_114150"/>